<sequence length="60" mass="6216">TPDRPGVKRSSCAGRWAGRGLVSCGRRDVTAGHMIGKGPAQVCSALRAGCALSAHMFFVT</sequence>
<protein>
    <submittedName>
        <fullName evidence="1">Uncharacterized protein</fullName>
    </submittedName>
</protein>
<name>A0ABN9E3M0_9NEOB</name>
<gene>
    <name evidence="1" type="ORF">SPARVUS_LOCUS8900076</name>
</gene>
<dbReference type="EMBL" id="CATNWA010014988">
    <property type="protein sequence ID" value="CAI9578241.1"/>
    <property type="molecule type" value="Genomic_DNA"/>
</dbReference>
<feature type="non-terminal residue" evidence="1">
    <location>
        <position position="1"/>
    </location>
</feature>
<reference evidence="1" key="1">
    <citation type="submission" date="2023-05" db="EMBL/GenBank/DDBJ databases">
        <authorList>
            <person name="Stuckert A."/>
        </authorList>
    </citation>
    <scope>NUCLEOTIDE SEQUENCE</scope>
</reference>
<proteinExistence type="predicted"/>
<evidence type="ECO:0000313" key="2">
    <source>
        <dbReference type="Proteomes" id="UP001162483"/>
    </source>
</evidence>
<dbReference type="Proteomes" id="UP001162483">
    <property type="component" value="Unassembled WGS sequence"/>
</dbReference>
<organism evidence="1 2">
    <name type="scientific">Staurois parvus</name>
    <dbReference type="NCBI Taxonomy" id="386267"/>
    <lineage>
        <taxon>Eukaryota</taxon>
        <taxon>Metazoa</taxon>
        <taxon>Chordata</taxon>
        <taxon>Craniata</taxon>
        <taxon>Vertebrata</taxon>
        <taxon>Euteleostomi</taxon>
        <taxon>Amphibia</taxon>
        <taxon>Batrachia</taxon>
        <taxon>Anura</taxon>
        <taxon>Neobatrachia</taxon>
        <taxon>Ranoidea</taxon>
        <taxon>Ranidae</taxon>
        <taxon>Staurois</taxon>
    </lineage>
</organism>
<comment type="caution">
    <text evidence="1">The sequence shown here is derived from an EMBL/GenBank/DDBJ whole genome shotgun (WGS) entry which is preliminary data.</text>
</comment>
<accession>A0ABN9E3M0</accession>
<evidence type="ECO:0000313" key="1">
    <source>
        <dbReference type="EMBL" id="CAI9578241.1"/>
    </source>
</evidence>
<keyword evidence="2" id="KW-1185">Reference proteome</keyword>